<name>A0A1Q5TRL5_9EURO</name>
<evidence type="ECO:0000259" key="1">
    <source>
        <dbReference type="Pfam" id="PF14033"/>
    </source>
</evidence>
<evidence type="ECO:0000313" key="4">
    <source>
        <dbReference type="Proteomes" id="UP000186955"/>
    </source>
</evidence>
<dbReference type="InterPro" id="IPR025340">
    <property type="entry name" value="DUF4246"/>
</dbReference>
<dbReference type="InterPro" id="IPR049207">
    <property type="entry name" value="DUF4246_N"/>
</dbReference>
<dbReference type="PANTHER" id="PTHR33119">
    <property type="entry name" value="IFI3P"/>
    <property type="match status" value="1"/>
</dbReference>
<sequence length="193" mass="21922">MTYPQMDNSGSGQLQVPGFGDIPIDYELATGESFAHGALPNHESRRGRATRLTITEIFILRTMERLMGISNWEHDIIDENIVAQWYAVVLSESKSTEQRGPEADDSDVIVDMDLVSQAKWNWCIAELQDKARDLRKHNFVLTLNADSGVCKSDQLVGELFQNELQEFFVENHLPCDRRGVSNEKDDMSPMYDP</sequence>
<organism evidence="3 4">
    <name type="scientific">Penicillium subrubescens</name>
    <dbReference type="NCBI Taxonomy" id="1316194"/>
    <lineage>
        <taxon>Eukaryota</taxon>
        <taxon>Fungi</taxon>
        <taxon>Dikarya</taxon>
        <taxon>Ascomycota</taxon>
        <taxon>Pezizomycotina</taxon>
        <taxon>Eurotiomycetes</taxon>
        <taxon>Eurotiomycetidae</taxon>
        <taxon>Eurotiales</taxon>
        <taxon>Aspergillaceae</taxon>
        <taxon>Penicillium</taxon>
    </lineage>
</organism>
<accession>A0A1Q5TRL5</accession>
<dbReference type="Proteomes" id="UP000186955">
    <property type="component" value="Unassembled WGS sequence"/>
</dbReference>
<comment type="caution">
    <text evidence="3">The sequence shown here is derived from an EMBL/GenBank/DDBJ whole genome shotgun (WGS) entry which is preliminary data.</text>
</comment>
<feature type="domain" description="DUF4246" evidence="2">
    <location>
        <begin position="16"/>
        <end position="86"/>
    </location>
</feature>
<keyword evidence="4" id="KW-1185">Reference proteome</keyword>
<dbReference type="InterPro" id="IPR049192">
    <property type="entry name" value="DUF4246_C"/>
</dbReference>
<dbReference type="PANTHER" id="PTHR33119:SF1">
    <property type="entry name" value="FE2OG DIOXYGENASE DOMAIN-CONTAINING PROTEIN"/>
    <property type="match status" value="1"/>
</dbReference>
<protein>
    <submittedName>
        <fullName evidence="3">Uncharacterized protein</fullName>
    </submittedName>
</protein>
<evidence type="ECO:0000313" key="3">
    <source>
        <dbReference type="EMBL" id="OKP02867.1"/>
    </source>
</evidence>
<dbReference type="Pfam" id="PF21666">
    <property type="entry name" value="DUF4246_N"/>
    <property type="match status" value="1"/>
</dbReference>
<dbReference type="Pfam" id="PF14033">
    <property type="entry name" value="DUF4246"/>
    <property type="match status" value="1"/>
</dbReference>
<proteinExistence type="predicted"/>
<evidence type="ECO:0000259" key="2">
    <source>
        <dbReference type="Pfam" id="PF21666"/>
    </source>
</evidence>
<dbReference type="EMBL" id="MNBE01000622">
    <property type="protein sequence ID" value="OKP02867.1"/>
    <property type="molecule type" value="Genomic_DNA"/>
</dbReference>
<gene>
    <name evidence="3" type="ORF">PENSUB_6939</name>
</gene>
<reference evidence="3 4" key="1">
    <citation type="submission" date="2016-10" db="EMBL/GenBank/DDBJ databases">
        <title>Genome sequence of the ascomycete fungus Penicillium subrubescens.</title>
        <authorList>
            <person name="De Vries R.P."/>
            <person name="Peng M."/>
            <person name="Dilokpimol A."/>
            <person name="Hilden K."/>
            <person name="Makela M.R."/>
            <person name="Grigoriev I."/>
            <person name="Riley R."/>
            <person name="Granchi Z."/>
        </authorList>
    </citation>
    <scope>NUCLEOTIDE SEQUENCE [LARGE SCALE GENOMIC DNA]</scope>
    <source>
        <strain evidence="3 4">CBS 132785</strain>
    </source>
</reference>
<feature type="domain" description="DUF4246" evidence="1">
    <location>
        <begin position="118"/>
        <end position="168"/>
    </location>
</feature>
<dbReference type="AlphaFoldDB" id="A0A1Q5TRL5"/>
<dbReference type="STRING" id="1316194.A0A1Q5TRL5"/>